<dbReference type="InterPro" id="IPR057027">
    <property type="entry name" value="TPR_mt"/>
</dbReference>
<protein>
    <recommendedName>
        <fullName evidence="7">Pentatricopeptide repeat-containing protein-mitochondrial domain-containing protein</fullName>
    </recommendedName>
</protein>
<dbReference type="Proteomes" id="UP000320762">
    <property type="component" value="Unassembled WGS sequence"/>
</dbReference>
<evidence type="ECO:0000256" key="6">
    <source>
        <dbReference type="SAM" id="MobiDB-lite"/>
    </source>
</evidence>
<dbReference type="PANTHER" id="PTHR47447:SF17">
    <property type="entry name" value="OS12G0638900 PROTEIN"/>
    <property type="match status" value="1"/>
</dbReference>
<dbReference type="PANTHER" id="PTHR47447">
    <property type="entry name" value="OS03G0856100 PROTEIN"/>
    <property type="match status" value="1"/>
</dbReference>
<dbReference type="EMBL" id="VDMD01000001">
    <property type="protein sequence ID" value="TRM69556.1"/>
    <property type="molecule type" value="Genomic_DNA"/>
</dbReference>
<dbReference type="Pfam" id="PF23276">
    <property type="entry name" value="TPR_24"/>
    <property type="match status" value="1"/>
</dbReference>
<evidence type="ECO:0000256" key="1">
    <source>
        <dbReference type="ARBA" id="ARBA00006192"/>
    </source>
</evidence>
<feature type="compositionally biased region" description="Basic and acidic residues" evidence="6">
    <location>
        <begin position="451"/>
        <end position="466"/>
    </location>
</feature>
<dbReference type="InterPro" id="IPR002885">
    <property type="entry name" value="PPR_rpt"/>
</dbReference>
<reference evidence="8 9" key="1">
    <citation type="journal article" date="2019" name="New Phytol.">
        <title>Comparative genomics reveals unique wood-decay strategies and fruiting body development in the Schizophyllaceae.</title>
        <authorList>
            <person name="Almasi E."/>
            <person name="Sahu N."/>
            <person name="Krizsan K."/>
            <person name="Balint B."/>
            <person name="Kovacs G.M."/>
            <person name="Kiss B."/>
            <person name="Cseklye J."/>
            <person name="Drula E."/>
            <person name="Henrissat B."/>
            <person name="Nagy I."/>
            <person name="Chovatia M."/>
            <person name="Adam C."/>
            <person name="LaButti K."/>
            <person name="Lipzen A."/>
            <person name="Riley R."/>
            <person name="Grigoriev I.V."/>
            <person name="Nagy L.G."/>
        </authorList>
    </citation>
    <scope>NUCLEOTIDE SEQUENCE [LARGE SCALE GENOMIC DNA]</scope>
    <source>
        <strain evidence="8 9">NL-1724</strain>
    </source>
</reference>
<dbReference type="Pfam" id="PF13812">
    <property type="entry name" value="PPR_3"/>
    <property type="match status" value="1"/>
</dbReference>
<proteinExistence type="inferred from homology"/>
<feature type="repeat" description="PPR" evidence="5">
    <location>
        <begin position="78"/>
        <end position="112"/>
    </location>
</feature>
<comment type="caution">
    <text evidence="8">The sequence shown here is derived from an EMBL/GenBank/DDBJ whole genome shotgun (WGS) entry which is preliminary data.</text>
</comment>
<feature type="repeat" description="PPR" evidence="5">
    <location>
        <begin position="9"/>
        <end position="43"/>
    </location>
</feature>
<name>A0A550CXM5_9AGAR</name>
<dbReference type="STRING" id="97359.A0A550CXM5"/>
<sequence>MKRAGVPPDYTTYLTLARTFATRGLYRETLALLEDMEHVGLKPDLAFFHEMARNANRLSSAEFWKTLDEMDKHGVRPDAAIWTGAIQQFASAGNVELALETLYNVREDGLEPELPAAEAVVTLLCEKGYVNLALDVVDWFEGFSIRPMSPQSWMECLGAAAIEGCMDHTVRCWNKAVVEYGVIPDEGLCLAVLAVAARHGQAEFAISQPLTTIASAGITLSHKHIAPVIEAFGAGGNLRDAFTFLHSLPNFNLEPPLSSLEAVAAHCLPDIDAIDSAWATVDELHSASQLSIAALNTIILAAAHHSDLQRALGAYKSLPTYNLTPDTDTFNILLDACVAAQHRQLGDALLADVKAAGVPVARGTYDRMVRLCLTQPEYDDAFFYLNEMEAAGYVPPASLYEAIVRKCAGAGDTRYEIALEEMRKRKMVVSQGLMGEVGALMRRAGGAGEAQHVDGQGHELPPSRDP</sequence>
<keyword evidence="2" id="KW-0677">Repeat</keyword>
<evidence type="ECO:0000256" key="4">
    <source>
        <dbReference type="ARBA" id="ARBA00044511"/>
    </source>
</evidence>
<keyword evidence="9" id="KW-1185">Reference proteome</keyword>
<dbReference type="InterPro" id="IPR011990">
    <property type="entry name" value="TPR-like_helical_dom_sf"/>
</dbReference>
<feature type="region of interest" description="Disordered" evidence="6">
    <location>
        <begin position="445"/>
        <end position="466"/>
    </location>
</feature>
<organism evidence="8 9">
    <name type="scientific">Schizophyllum amplum</name>
    <dbReference type="NCBI Taxonomy" id="97359"/>
    <lineage>
        <taxon>Eukaryota</taxon>
        <taxon>Fungi</taxon>
        <taxon>Dikarya</taxon>
        <taxon>Basidiomycota</taxon>
        <taxon>Agaricomycotina</taxon>
        <taxon>Agaricomycetes</taxon>
        <taxon>Agaricomycetidae</taxon>
        <taxon>Agaricales</taxon>
        <taxon>Schizophyllaceae</taxon>
        <taxon>Schizophyllum</taxon>
    </lineage>
</organism>
<evidence type="ECO:0000313" key="8">
    <source>
        <dbReference type="EMBL" id="TRM69556.1"/>
    </source>
</evidence>
<evidence type="ECO:0000259" key="7">
    <source>
        <dbReference type="Pfam" id="PF23276"/>
    </source>
</evidence>
<dbReference type="OrthoDB" id="185373at2759"/>
<dbReference type="AlphaFoldDB" id="A0A550CXM5"/>
<feature type="domain" description="Pentatricopeptide repeat-containing protein-mitochondrial" evidence="7">
    <location>
        <begin position="186"/>
        <end position="317"/>
    </location>
</feature>
<evidence type="ECO:0000256" key="5">
    <source>
        <dbReference type="PROSITE-ProRule" id="PRU00708"/>
    </source>
</evidence>
<evidence type="ECO:0000256" key="3">
    <source>
        <dbReference type="ARBA" id="ARBA00044493"/>
    </source>
</evidence>
<dbReference type="PROSITE" id="PS51375">
    <property type="entry name" value="PPR"/>
    <property type="match status" value="2"/>
</dbReference>
<gene>
    <name evidence="8" type="ORF">BD626DRAFT_390890</name>
</gene>
<comment type="subunit">
    <text evidence="4">Binds to mitochondrial small subunit 15S rRNA.</text>
</comment>
<evidence type="ECO:0000256" key="2">
    <source>
        <dbReference type="ARBA" id="ARBA00022737"/>
    </source>
</evidence>
<dbReference type="Gene3D" id="1.25.40.10">
    <property type="entry name" value="Tetratricopeptide repeat domain"/>
    <property type="match status" value="3"/>
</dbReference>
<evidence type="ECO:0000313" key="9">
    <source>
        <dbReference type="Proteomes" id="UP000320762"/>
    </source>
</evidence>
<comment type="similarity">
    <text evidence="1">Belongs to the CCM1 family.</text>
</comment>
<comment type="function">
    <text evidence="3">Regulates mitochondrial small subunit maturation by controlling 15S rRNA 5'-end processing. Localizes to the 5' precursor of the 15S rRNA in a position that is subsequently occupied by mS47 in the mature yeast mtSSU. Uses structure and sequence-specific RNA recognition, binding to a single-stranded region of the precursor and specifically recognizing bases -6 to -1. The exchange of Ccm1 for mS47 is coupled to the irreversible removal of precursor rRNA that is accompanied by conformational changes of the mitoribosomal proteins uS5m and mS26. These conformational changes signal completion of 5'-end rRNA processing through protection of the mature 5'-end of the 15S rRNA and stabilization of mS47. The removal of the 5' precursor together with the dissociation of Ccm1 may be catalyzed by the 5'-3' exoribonuclease Pet127. Involved in the specific removal of group I introns in mitochondrial encoded transcripts.</text>
</comment>
<accession>A0A550CXM5</accession>